<dbReference type="PANTHER" id="PTHR11662">
    <property type="entry name" value="SOLUTE CARRIER FAMILY 17"/>
    <property type="match status" value="1"/>
</dbReference>
<feature type="transmembrane region" description="Helical" evidence="5">
    <location>
        <begin position="218"/>
        <end position="236"/>
    </location>
</feature>
<feature type="signal peptide" evidence="6">
    <location>
        <begin position="1"/>
        <end position="19"/>
    </location>
</feature>
<keyword evidence="6" id="KW-0732">Signal</keyword>
<feature type="transmembrane region" description="Helical" evidence="5">
    <location>
        <begin position="41"/>
        <end position="60"/>
    </location>
</feature>
<dbReference type="InterPro" id="IPR036259">
    <property type="entry name" value="MFS_trans_sf"/>
</dbReference>
<dbReference type="Proteomes" id="UP001627154">
    <property type="component" value="Unassembled WGS sequence"/>
</dbReference>
<dbReference type="PANTHER" id="PTHR11662:SF457">
    <property type="entry name" value="MAJOR FACILITATOR SUPERFAMILY TRANSPORTER 3"/>
    <property type="match status" value="1"/>
</dbReference>
<dbReference type="GO" id="GO:0016020">
    <property type="term" value="C:membrane"/>
    <property type="evidence" value="ECO:0007669"/>
    <property type="project" value="UniProtKB-SubCell"/>
</dbReference>
<reference evidence="8 9" key="1">
    <citation type="journal article" date="2024" name="bioRxiv">
        <title>A reference genome for Trichogramma kaykai: A tiny desert-dwelling parasitoid wasp with competing sex-ratio distorters.</title>
        <authorList>
            <person name="Culotta J."/>
            <person name="Lindsey A.R."/>
        </authorList>
    </citation>
    <scope>NUCLEOTIDE SEQUENCE [LARGE SCALE GENOMIC DNA]</scope>
    <source>
        <strain evidence="8 9">KSX58</strain>
    </source>
</reference>
<proteinExistence type="predicted"/>
<evidence type="ECO:0000256" key="5">
    <source>
        <dbReference type="SAM" id="Phobius"/>
    </source>
</evidence>
<evidence type="ECO:0000313" key="9">
    <source>
        <dbReference type="Proteomes" id="UP001627154"/>
    </source>
</evidence>
<feature type="transmembrane region" description="Helical" evidence="5">
    <location>
        <begin position="354"/>
        <end position="372"/>
    </location>
</feature>
<feature type="transmembrane region" description="Helical" evidence="5">
    <location>
        <begin position="384"/>
        <end position="405"/>
    </location>
</feature>
<comment type="caution">
    <text evidence="8">The sequence shown here is derived from an EMBL/GenBank/DDBJ whole genome shotgun (WGS) entry which is preliminary data.</text>
</comment>
<dbReference type="PROSITE" id="PS50850">
    <property type="entry name" value="MFS"/>
    <property type="match status" value="1"/>
</dbReference>
<dbReference type="AlphaFoldDB" id="A0ABD2VTA9"/>
<feature type="transmembrane region" description="Helical" evidence="5">
    <location>
        <begin position="284"/>
        <end position="302"/>
    </location>
</feature>
<evidence type="ECO:0000313" key="8">
    <source>
        <dbReference type="EMBL" id="KAL3383792.1"/>
    </source>
</evidence>
<feature type="transmembrane region" description="Helical" evidence="5">
    <location>
        <begin position="451"/>
        <end position="472"/>
    </location>
</feature>
<name>A0ABD2VTA9_9HYME</name>
<evidence type="ECO:0000256" key="3">
    <source>
        <dbReference type="ARBA" id="ARBA00022989"/>
    </source>
</evidence>
<evidence type="ECO:0000256" key="6">
    <source>
        <dbReference type="SAM" id="SignalP"/>
    </source>
</evidence>
<dbReference type="InterPro" id="IPR020846">
    <property type="entry name" value="MFS_dom"/>
</dbReference>
<feature type="chain" id="PRO_5044805958" description="Major facilitator superfamily (MFS) profile domain-containing protein" evidence="6">
    <location>
        <begin position="20"/>
        <end position="492"/>
    </location>
</feature>
<evidence type="ECO:0000256" key="2">
    <source>
        <dbReference type="ARBA" id="ARBA00022692"/>
    </source>
</evidence>
<feature type="transmembrane region" description="Helical" evidence="5">
    <location>
        <begin position="187"/>
        <end position="211"/>
    </location>
</feature>
<keyword evidence="9" id="KW-1185">Reference proteome</keyword>
<evidence type="ECO:0000256" key="4">
    <source>
        <dbReference type="ARBA" id="ARBA00023136"/>
    </source>
</evidence>
<keyword evidence="3 5" id="KW-1133">Transmembrane helix</keyword>
<dbReference type="Pfam" id="PF07690">
    <property type="entry name" value="MFS_1"/>
    <property type="match status" value="1"/>
</dbReference>
<dbReference type="FunFam" id="1.20.1250.20:FF:000532">
    <property type="entry name" value="SLC (SoLute Carrier) homolog"/>
    <property type="match status" value="1"/>
</dbReference>
<dbReference type="Gene3D" id="1.20.1250.20">
    <property type="entry name" value="MFS general substrate transporter like domains"/>
    <property type="match status" value="2"/>
</dbReference>
<feature type="transmembrane region" description="Helical" evidence="5">
    <location>
        <begin position="104"/>
        <end position="122"/>
    </location>
</feature>
<comment type="subcellular location">
    <subcellularLocation>
        <location evidence="1">Membrane</location>
        <topology evidence="1">Multi-pass membrane protein</topology>
    </subcellularLocation>
</comment>
<keyword evidence="2 5" id="KW-0812">Transmembrane</keyword>
<accession>A0ABD2VTA9</accession>
<gene>
    <name evidence="8" type="ORF">TKK_020166</name>
</gene>
<evidence type="ECO:0000259" key="7">
    <source>
        <dbReference type="PROSITE" id="PS50850"/>
    </source>
</evidence>
<feature type="transmembrane region" description="Helical" evidence="5">
    <location>
        <begin position="323"/>
        <end position="342"/>
    </location>
</feature>
<dbReference type="InterPro" id="IPR011701">
    <property type="entry name" value="MFS"/>
</dbReference>
<protein>
    <recommendedName>
        <fullName evidence="7">Major facilitator superfamily (MFS) profile domain-containing protein</fullName>
    </recommendedName>
</protein>
<dbReference type="SUPFAM" id="SSF103473">
    <property type="entry name" value="MFS general substrate transporter"/>
    <property type="match status" value="1"/>
</dbReference>
<evidence type="ECO:0000256" key="1">
    <source>
        <dbReference type="ARBA" id="ARBA00004141"/>
    </source>
</evidence>
<dbReference type="InterPro" id="IPR050382">
    <property type="entry name" value="MFS_Na/Anion_cotransporter"/>
</dbReference>
<sequence length="492" mass="54938">MLLLLSHSLVAGLLQYASGPPLNNFKIDRPENPVTMAVKFTKVRYLFAIMLCIANMIIYGQKVNITVAMHQMSKEMNSDGSFIEPPTGETRYEWTEEDKQDLSTFYFAGYMCGMFMAGYFADRFNTKVVLLICVLANALGTLLVPFCAFSLALLYAIRFIMGLISAANLPIVNICVGKWVVYEEKSMWVAIIYAGTSLGTVISMFTSSWIIELSNWQMVFYIHGVLPLIWCLVYFMCFTDSPEDQKLITEEERALIVNSFGHRTPNSAGKKALPWKAIFTSKPFLALLVTNTLGNFTWYFLLTQMTTFMIKVLKFNNSEIKNLIAIPYLLGAIFNSCFGKLLDYGRKSGWWSQTIARKIAVTISCIPAIILLPIIMSLDESQRYLSFGLLTLTIIFSGSIFIGHLTNQNDLAPNFAGILMGITNTPGTLPACINPKLVGALVKDVKNGNDWLPIFILNIACQIGAFLVFIIFGSGEIQDWNYPGGVRPPPPK</sequence>
<feature type="transmembrane region" description="Helical" evidence="5">
    <location>
        <begin position="159"/>
        <end position="181"/>
    </location>
</feature>
<dbReference type="EMBL" id="JBJJXI010000181">
    <property type="protein sequence ID" value="KAL3383792.1"/>
    <property type="molecule type" value="Genomic_DNA"/>
</dbReference>
<keyword evidence="4 5" id="KW-0472">Membrane</keyword>
<feature type="transmembrane region" description="Helical" evidence="5">
    <location>
        <begin position="128"/>
        <end position="152"/>
    </location>
</feature>
<feature type="domain" description="Major facilitator superfamily (MFS) profile" evidence="7">
    <location>
        <begin position="47"/>
        <end position="476"/>
    </location>
</feature>
<organism evidence="8 9">
    <name type="scientific">Trichogramma kaykai</name>
    <dbReference type="NCBI Taxonomy" id="54128"/>
    <lineage>
        <taxon>Eukaryota</taxon>
        <taxon>Metazoa</taxon>
        <taxon>Ecdysozoa</taxon>
        <taxon>Arthropoda</taxon>
        <taxon>Hexapoda</taxon>
        <taxon>Insecta</taxon>
        <taxon>Pterygota</taxon>
        <taxon>Neoptera</taxon>
        <taxon>Endopterygota</taxon>
        <taxon>Hymenoptera</taxon>
        <taxon>Apocrita</taxon>
        <taxon>Proctotrupomorpha</taxon>
        <taxon>Chalcidoidea</taxon>
        <taxon>Trichogrammatidae</taxon>
        <taxon>Trichogramma</taxon>
    </lineage>
</organism>